<protein>
    <recommendedName>
        <fullName evidence="1">WSC domain-containing protein</fullName>
    </recommendedName>
</protein>
<gene>
    <name evidence="2" type="ORF">SMN809_LOCUS30182</name>
</gene>
<dbReference type="AlphaFoldDB" id="A0A8S2VPH9"/>
<dbReference type="InterPro" id="IPR016186">
    <property type="entry name" value="C-type_lectin-like/link_sf"/>
</dbReference>
<feature type="non-terminal residue" evidence="2">
    <location>
        <position position="1"/>
    </location>
</feature>
<evidence type="ECO:0000313" key="2">
    <source>
        <dbReference type="EMBL" id="CAF4395061.1"/>
    </source>
</evidence>
<dbReference type="InterPro" id="IPR016187">
    <property type="entry name" value="CTDL_fold"/>
</dbReference>
<proteinExistence type="predicted"/>
<dbReference type="PROSITE" id="PS51212">
    <property type="entry name" value="WSC"/>
    <property type="match status" value="1"/>
</dbReference>
<organism evidence="2 3">
    <name type="scientific">Rotaria magnacalcarata</name>
    <dbReference type="NCBI Taxonomy" id="392030"/>
    <lineage>
        <taxon>Eukaryota</taxon>
        <taxon>Metazoa</taxon>
        <taxon>Spiralia</taxon>
        <taxon>Gnathifera</taxon>
        <taxon>Rotifera</taxon>
        <taxon>Eurotatoria</taxon>
        <taxon>Bdelloidea</taxon>
        <taxon>Philodinida</taxon>
        <taxon>Philodinidae</taxon>
        <taxon>Rotaria</taxon>
    </lineage>
</organism>
<comment type="caution">
    <text evidence="2">The sequence shown here is derived from an EMBL/GenBank/DDBJ whole genome shotgun (WGS) entry which is preliminary data.</text>
</comment>
<dbReference type="Gene3D" id="3.10.100.10">
    <property type="entry name" value="Mannose-Binding Protein A, subunit A"/>
    <property type="match status" value="2"/>
</dbReference>
<sequence>NQREYCGNDNTVVAIGIKSFPPVSIYDITDQSESYPDFFYDTCTHFDSVNQSKMYQFYLSRKNDVHPRHCLELCSKYQQKYALLNSNKCLCANNGIEKKFDRGLLPTLTQCLHECDGNHFYSCGNIANTSMYSVYSMWAKCPRGFQITVDGHRCVRADVWRNKTSFSSAQSYCESVGGMLAKINDVLEIQDILISSKLTDNAFEQTSFSFRTPHHEQARYFWINHTSDISNGNIKLKFPMRKCSQKPSESVDQNCIAVNYEKTLIYNIPSYERCITESNECSSKSAIPVCVDRHLKSDSSFIHSTGVSDHSSVSVNTAIDYSCGNDTEYHLIDEYCYKVNIHETTWKEAKSQCERDNAMLFIPEKSITVEFIKSLLLHRQSYTSSGFVHVGVIYDNKTRTVKQDTHANRSILLNTEYSNTLYDLCERTFRWSYEALMSSSKLSKKEKERLKTEQTSCAYIDIRSEDTKSVSCDEILCNRLAAVESKGVLQFCHLSQMASL</sequence>
<accession>A0A8S2VPH9</accession>
<dbReference type="Proteomes" id="UP000676336">
    <property type="component" value="Unassembled WGS sequence"/>
</dbReference>
<name>A0A8S2VPH9_9BILA</name>
<dbReference type="CDD" id="cd00037">
    <property type="entry name" value="CLECT"/>
    <property type="match status" value="1"/>
</dbReference>
<evidence type="ECO:0000313" key="3">
    <source>
        <dbReference type="Proteomes" id="UP000676336"/>
    </source>
</evidence>
<dbReference type="SUPFAM" id="SSF56436">
    <property type="entry name" value="C-type lectin-like"/>
    <property type="match status" value="2"/>
</dbReference>
<evidence type="ECO:0000259" key="1">
    <source>
        <dbReference type="PROSITE" id="PS51212"/>
    </source>
</evidence>
<dbReference type="InterPro" id="IPR002889">
    <property type="entry name" value="WSC_carb-bd"/>
</dbReference>
<reference evidence="2" key="1">
    <citation type="submission" date="2021-02" db="EMBL/GenBank/DDBJ databases">
        <authorList>
            <person name="Nowell W R."/>
        </authorList>
    </citation>
    <scope>NUCLEOTIDE SEQUENCE</scope>
</reference>
<feature type="domain" description="WSC" evidence="1">
    <location>
        <begin position="37"/>
        <end position="138"/>
    </location>
</feature>
<dbReference type="EMBL" id="CAJOBI010056233">
    <property type="protein sequence ID" value="CAF4395061.1"/>
    <property type="molecule type" value="Genomic_DNA"/>
</dbReference>